<dbReference type="EMBL" id="JACAZI010000014">
    <property type="protein sequence ID" value="KAF7344972.1"/>
    <property type="molecule type" value="Genomic_DNA"/>
</dbReference>
<dbReference type="OrthoDB" id="2931150at2759"/>
<gene>
    <name evidence="2" type="ORF">MVEN_01659900</name>
</gene>
<organism evidence="2 3">
    <name type="scientific">Mycena venus</name>
    <dbReference type="NCBI Taxonomy" id="2733690"/>
    <lineage>
        <taxon>Eukaryota</taxon>
        <taxon>Fungi</taxon>
        <taxon>Dikarya</taxon>
        <taxon>Basidiomycota</taxon>
        <taxon>Agaricomycotina</taxon>
        <taxon>Agaricomycetes</taxon>
        <taxon>Agaricomycetidae</taxon>
        <taxon>Agaricales</taxon>
        <taxon>Marasmiineae</taxon>
        <taxon>Mycenaceae</taxon>
        <taxon>Mycena</taxon>
    </lineage>
</organism>
<dbReference type="Proteomes" id="UP000620124">
    <property type="component" value="Unassembled WGS sequence"/>
</dbReference>
<dbReference type="InterPro" id="IPR036047">
    <property type="entry name" value="F-box-like_dom_sf"/>
</dbReference>
<reference evidence="2" key="1">
    <citation type="submission" date="2020-05" db="EMBL/GenBank/DDBJ databases">
        <title>Mycena genomes resolve the evolution of fungal bioluminescence.</title>
        <authorList>
            <person name="Tsai I.J."/>
        </authorList>
    </citation>
    <scope>NUCLEOTIDE SEQUENCE</scope>
    <source>
        <strain evidence="2">CCC161011</strain>
    </source>
</reference>
<sequence length="384" mass="42588">MLEIPSELWVEIFQHIPRRSLASVNSVSSHFRDISHPLLFKEVNVNADNTKPSTENLSARLFFLSSDETAPLVRHLKISMALLLNWTDPIEISSHLFDPRVQMIVRAIPCFRNLCILTCVFPGTSEVDLSRLGLSALKNLDELTITAGSLFCTEVPHAMKIRAKSASIISFGAHGRLRFLPVLDLSGMRPLRVALLDKESLSTRWLRDDVDLMYNGPHKLSLICGAISFAETHRVLARFPSVRILYIGAEVHHLAHVPTDHLTSPLESFGGPSELLPLVLPATGCSTLRIQPCSGEALLQAVCTAGYTPSVTTLHITLSLTHVYEWTAPHELFAFLPCVTSLQLTIPSRWDTRTPAVLVHTVTPNTFMQALVRIFCAPQALRTL</sequence>
<comment type="caution">
    <text evidence="2">The sequence shown here is derived from an EMBL/GenBank/DDBJ whole genome shotgun (WGS) entry which is preliminary data.</text>
</comment>
<dbReference type="InterPro" id="IPR001810">
    <property type="entry name" value="F-box_dom"/>
</dbReference>
<dbReference type="AlphaFoldDB" id="A0A8H6XPV2"/>
<evidence type="ECO:0000313" key="2">
    <source>
        <dbReference type="EMBL" id="KAF7344972.1"/>
    </source>
</evidence>
<evidence type="ECO:0000313" key="3">
    <source>
        <dbReference type="Proteomes" id="UP000620124"/>
    </source>
</evidence>
<keyword evidence="3" id="KW-1185">Reference proteome</keyword>
<feature type="domain" description="F-box" evidence="1">
    <location>
        <begin position="1"/>
        <end position="43"/>
    </location>
</feature>
<name>A0A8H6XPV2_9AGAR</name>
<dbReference type="CDD" id="cd09917">
    <property type="entry name" value="F-box_SF"/>
    <property type="match status" value="1"/>
</dbReference>
<accession>A0A8H6XPV2</accession>
<dbReference type="PROSITE" id="PS50181">
    <property type="entry name" value="FBOX"/>
    <property type="match status" value="1"/>
</dbReference>
<dbReference type="SUPFAM" id="SSF81383">
    <property type="entry name" value="F-box domain"/>
    <property type="match status" value="1"/>
</dbReference>
<protein>
    <recommendedName>
        <fullName evidence="1">F-box domain-containing protein</fullName>
    </recommendedName>
</protein>
<dbReference type="Pfam" id="PF12937">
    <property type="entry name" value="F-box-like"/>
    <property type="match status" value="1"/>
</dbReference>
<proteinExistence type="predicted"/>
<dbReference type="Gene3D" id="1.20.1280.50">
    <property type="match status" value="1"/>
</dbReference>
<evidence type="ECO:0000259" key="1">
    <source>
        <dbReference type="PROSITE" id="PS50181"/>
    </source>
</evidence>